<evidence type="ECO:0000313" key="3">
    <source>
        <dbReference type="Proteomes" id="UP000249620"/>
    </source>
</evidence>
<dbReference type="AlphaFoldDB" id="A0A327Z4Q3"/>
<evidence type="ECO:0000313" key="2">
    <source>
        <dbReference type="EMBL" id="RAK25369.1"/>
    </source>
</evidence>
<reference evidence="2 3" key="1">
    <citation type="submission" date="2018-06" db="EMBL/GenBank/DDBJ databases">
        <title>Genomic Encyclopedia of Type Strains, Phase III (KMG-III): the genomes of soil and plant-associated and newly described type strains.</title>
        <authorList>
            <person name="Whitman W."/>
        </authorList>
    </citation>
    <scope>NUCLEOTIDE SEQUENCE [LARGE SCALE GENOMIC DNA]</scope>
    <source>
        <strain evidence="2 3">CGMCC 1.12398</strain>
    </source>
</reference>
<proteinExistence type="predicted"/>
<keyword evidence="3" id="KW-1185">Reference proteome</keyword>
<evidence type="ECO:0000256" key="1">
    <source>
        <dbReference type="SAM" id="Phobius"/>
    </source>
</evidence>
<keyword evidence="1" id="KW-0472">Membrane</keyword>
<gene>
    <name evidence="2" type="ORF">B0I03_101543</name>
</gene>
<name>A0A327Z4Q3_9FLAO</name>
<feature type="transmembrane region" description="Helical" evidence="1">
    <location>
        <begin position="39"/>
        <end position="60"/>
    </location>
</feature>
<dbReference type="RefSeq" id="WP_111565916.1">
    <property type="nucleotide sequence ID" value="NZ_QLMI01000001.1"/>
</dbReference>
<keyword evidence="1" id="KW-1133">Transmembrane helix</keyword>
<accession>A0A327Z4Q3</accession>
<sequence length="79" mass="9004">MKILGYLLKGVSIFIFILLLMSLFNTLSQISEYQKEGFPFLFGYIVGIIILVALIGWIAFKLLKYSNRLLVEAKKSSLN</sequence>
<dbReference type="Proteomes" id="UP000249620">
    <property type="component" value="Unassembled WGS sequence"/>
</dbReference>
<dbReference type="EMBL" id="QLMI01000001">
    <property type="protein sequence ID" value="RAK25369.1"/>
    <property type="molecule type" value="Genomic_DNA"/>
</dbReference>
<protein>
    <recommendedName>
        <fullName evidence="4">DUF1049 domain-containing protein</fullName>
    </recommendedName>
</protein>
<keyword evidence="1" id="KW-0812">Transmembrane</keyword>
<feature type="transmembrane region" description="Helical" evidence="1">
    <location>
        <begin position="6"/>
        <end position="27"/>
    </location>
</feature>
<comment type="caution">
    <text evidence="2">The sequence shown here is derived from an EMBL/GenBank/DDBJ whole genome shotgun (WGS) entry which is preliminary data.</text>
</comment>
<organism evidence="2 3">
    <name type="scientific">Flavobacterium aquaticum</name>
    <dbReference type="NCBI Taxonomy" id="1236486"/>
    <lineage>
        <taxon>Bacteria</taxon>
        <taxon>Pseudomonadati</taxon>
        <taxon>Bacteroidota</taxon>
        <taxon>Flavobacteriia</taxon>
        <taxon>Flavobacteriales</taxon>
        <taxon>Flavobacteriaceae</taxon>
        <taxon>Flavobacterium</taxon>
    </lineage>
</organism>
<evidence type="ECO:0008006" key="4">
    <source>
        <dbReference type="Google" id="ProtNLM"/>
    </source>
</evidence>